<sequence>MPRACWACRGLQASGSAWFLLCLPYLFARCLAFEGLTSHSEVVSIAWDPHPQDPVERVLWATSVLELAAELADSRAEGKTRQARASEEKEKRLGTRSFIPCILCCIQNIDCTVSTLPDLVSTLLDQFCTILSCVGGMVSTPLDLVSTLPLQ</sequence>
<feature type="chain" id="PRO_5032508308" evidence="1">
    <location>
        <begin position="33"/>
        <end position="151"/>
    </location>
</feature>
<evidence type="ECO:0000313" key="2">
    <source>
        <dbReference type="EMBL" id="MQL93205.1"/>
    </source>
</evidence>
<dbReference type="AlphaFoldDB" id="A0A843VBA6"/>
<dbReference type="EMBL" id="NMUH01001530">
    <property type="protein sequence ID" value="MQL93205.1"/>
    <property type="molecule type" value="Genomic_DNA"/>
</dbReference>
<accession>A0A843VBA6</accession>
<keyword evidence="1" id="KW-0732">Signal</keyword>
<comment type="caution">
    <text evidence="2">The sequence shown here is derived from an EMBL/GenBank/DDBJ whole genome shotgun (WGS) entry which is preliminary data.</text>
</comment>
<reference evidence="2" key="1">
    <citation type="submission" date="2017-07" db="EMBL/GenBank/DDBJ databases">
        <title>Taro Niue Genome Assembly and Annotation.</title>
        <authorList>
            <person name="Atibalentja N."/>
            <person name="Keating K."/>
            <person name="Fields C.J."/>
        </authorList>
    </citation>
    <scope>NUCLEOTIDE SEQUENCE</scope>
    <source>
        <strain evidence="2">Niue_2</strain>
        <tissue evidence="2">Leaf</tissue>
    </source>
</reference>
<feature type="signal peptide" evidence="1">
    <location>
        <begin position="1"/>
        <end position="32"/>
    </location>
</feature>
<name>A0A843VBA6_COLES</name>
<evidence type="ECO:0000313" key="3">
    <source>
        <dbReference type="Proteomes" id="UP000652761"/>
    </source>
</evidence>
<keyword evidence="3" id="KW-1185">Reference proteome</keyword>
<protein>
    <submittedName>
        <fullName evidence="2">Uncharacterized protein</fullName>
    </submittedName>
</protein>
<gene>
    <name evidence="2" type="ORF">Taro_025846</name>
</gene>
<proteinExistence type="predicted"/>
<organism evidence="2 3">
    <name type="scientific">Colocasia esculenta</name>
    <name type="common">Wild taro</name>
    <name type="synonym">Arum esculentum</name>
    <dbReference type="NCBI Taxonomy" id="4460"/>
    <lineage>
        <taxon>Eukaryota</taxon>
        <taxon>Viridiplantae</taxon>
        <taxon>Streptophyta</taxon>
        <taxon>Embryophyta</taxon>
        <taxon>Tracheophyta</taxon>
        <taxon>Spermatophyta</taxon>
        <taxon>Magnoliopsida</taxon>
        <taxon>Liliopsida</taxon>
        <taxon>Araceae</taxon>
        <taxon>Aroideae</taxon>
        <taxon>Colocasieae</taxon>
        <taxon>Colocasia</taxon>
    </lineage>
</organism>
<evidence type="ECO:0000256" key="1">
    <source>
        <dbReference type="SAM" id="SignalP"/>
    </source>
</evidence>
<dbReference type="Proteomes" id="UP000652761">
    <property type="component" value="Unassembled WGS sequence"/>
</dbReference>